<dbReference type="PROSITE" id="PS50222">
    <property type="entry name" value="EF_HAND_2"/>
    <property type="match status" value="1"/>
</dbReference>
<feature type="compositionally biased region" description="Polar residues" evidence="3">
    <location>
        <begin position="629"/>
        <end position="652"/>
    </location>
</feature>
<dbReference type="GO" id="GO:0019888">
    <property type="term" value="F:protein phosphatase regulator activity"/>
    <property type="evidence" value="ECO:0007669"/>
    <property type="project" value="TreeGrafter"/>
</dbReference>
<dbReference type="eggNOG" id="KOG2562">
    <property type="taxonomic scope" value="Eukaryota"/>
</dbReference>
<dbReference type="InterPro" id="IPR002048">
    <property type="entry name" value="EF_hand_dom"/>
</dbReference>
<organism evidence="6 8">
    <name type="scientific">Bursaphelenchus xylophilus</name>
    <name type="common">Pinewood nematode worm</name>
    <name type="synonym">Aphelenchoides xylophilus</name>
    <dbReference type="NCBI Taxonomy" id="6326"/>
    <lineage>
        <taxon>Eukaryota</taxon>
        <taxon>Metazoa</taxon>
        <taxon>Ecdysozoa</taxon>
        <taxon>Nematoda</taxon>
        <taxon>Chromadorea</taxon>
        <taxon>Rhabditida</taxon>
        <taxon>Tylenchina</taxon>
        <taxon>Tylenchomorpha</taxon>
        <taxon>Aphelenchoidea</taxon>
        <taxon>Aphelenchoididae</taxon>
        <taxon>Bursaphelenchus</taxon>
    </lineage>
</organism>
<dbReference type="EMBL" id="CAJFCV020000006">
    <property type="protein sequence ID" value="CAG9129668.1"/>
    <property type="molecule type" value="Genomic_DNA"/>
</dbReference>
<feature type="compositionally biased region" description="Low complexity" evidence="3">
    <location>
        <begin position="215"/>
        <end position="237"/>
    </location>
</feature>
<dbReference type="InterPro" id="IPR011992">
    <property type="entry name" value="EF-hand-dom_pair"/>
</dbReference>
<dbReference type="Pfam" id="PF13499">
    <property type="entry name" value="EF-hand_7"/>
    <property type="match status" value="1"/>
</dbReference>
<feature type="domain" description="EF-hand" evidence="4">
    <location>
        <begin position="980"/>
        <end position="1009"/>
    </location>
</feature>
<dbReference type="Gene3D" id="1.10.238.230">
    <property type="match status" value="1"/>
</dbReference>
<feature type="region of interest" description="Disordered" evidence="3">
    <location>
        <begin position="315"/>
        <end position="388"/>
    </location>
</feature>
<evidence type="ECO:0000313" key="6">
    <source>
        <dbReference type="Proteomes" id="UP000095284"/>
    </source>
</evidence>
<dbReference type="Proteomes" id="UP000582659">
    <property type="component" value="Unassembled WGS sequence"/>
</dbReference>
<evidence type="ECO:0000259" key="4">
    <source>
        <dbReference type="PROSITE" id="PS50222"/>
    </source>
</evidence>
<proteinExistence type="predicted"/>
<dbReference type="AlphaFoldDB" id="A0A1I7SLM2"/>
<evidence type="ECO:0000313" key="5">
    <source>
        <dbReference type="EMBL" id="CAD5234087.1"/>
    </source>
</evidence>
<dbReference type="Gene3D" id="1.10.238.220">
    <property type="match status" value="1"/>
</dbReference>
<dbReference type="SUPFAM" id="SSF47473">
    <property type="entry name" value="EF-hand"/>
    <property type="match status" value="1"/>
</dbReference>
<feature type="region of interest" description="Disordered" evidence="3">
    <location>
        <begin position="448"/>
        <end position="469"/>
    </location>
</feature>
<feature type="region of interest" description="Disordered" evidence="3">
    <location>
        <begin position="189"/>
        <end position="246"/>
    </location>
</feature>
<dbReference type="InterPro" id="IPR018247">
    <property type="entry name" value="EF_Hand_1_Ca_BS"/>
</dbReference>
<sequence>MTSVASGSALAQKWRDTANRYSDSDDADSQHEEGVSELTNSVEDLLDCTLPPKHTTLLPNGFSKGAHRFPVLEADKEEDIQPMLSECSCEASTSSSIDSSSSHSINSAVVSPATPNPDISWPRLTPRVVQITEPEHMIRTTLRPSPTRITDPMRRWSAMSVTSTGTIVPAMDATNCDCTSLAWAALRSPASVRRKQRREKHSDDSYRKISASKTGNSSTDSGLGSSSGSEDSHSGVSNLTAKPPIVRKRRRRSLSVLFGSMMRLMFDPNSVRKASKSTTGLNVNGLTQARPDLAEVGHVMVVALSTDWAPHPGILASSSASDDPKNLTFPKISIDRSHSRSNSGLKSYSDSSKLYSGSSKSYSGTASSSNSYSERSNGYSPSSSSSNGYSSGAFKTSYSGYSNSSNNYSRYSTPSFVSVRHLFNNRKTTPSYGSNNLLTPTLASSLSTNTLTSRRSPAPYSFLSREKSPSPLVSYGSGSNLVYNPPILSASLRRRMRSMGFGKRQGKEAEIEDEEEEEEVEEEAEDEEYEDESEFEDEEWEDESEEEAEEVNKNDLGGFSPKWRGDDANEASPLSRLSQENVAKLETYTDTKHTFTTVDSKPFTPKSPEITSPTPKREPLTDSLRAANLNDSVSTGSIYSPNRSLDFSFKSQPSPKKEAPSALPAPKPSKPDIQKPSFAGRFSNAPRFHYPGGQPIPQPKNDAVRETVRQLFHSQPQQVLEYKDMDKLCQAIDMAVYAKRPIYEACIRLSGQKLNPETTPALTFSQFQTYWQLMTLENHDETSRFIYTLAAAATGERKPRNYLIRSDFMSMLMDVIHTYPGLNFLVNSTQFHSKYCEVVVVRIFWNVNRSWTGRITAYELRRSDFLSTLRMLETISDINKITDYFSYEHFYVVYCKFWELDQDHDMVISREDMRHHCSGAIPDVVIDRVFSGAVVRMPPDCRSYKGRGPCRDQPLETIGFEDFVAFLLAEEDKKHPTSQEYWFRILDLDGDGVLSLYEMEHFYREIERKLTQHGFETLAFKDIACNLFDSIAPSTKGCVTLKELKQCGLAHRFFNTFVNYLKYLEQESSEGERASVKTSGDKELSDWDQYCAMEYEILMSETDESYADENIDVVLDDDETEEERPGHAQP</sequence>
<reference evidence="5" key="2">
    <citation type="submission" date="2020-09" db="EMBL/GenBank/DDBJ databases">
        <authorList>
            <person name="Kikuchi T."/>
        </authorList>
    </citation>
    <scope>NUCLEOTIDE SEQUENCE</scope>
    <source>
        <strain evidence="5">Ka4C1</strain>
    </source>
</reference>
<keyword evidence="1" id="KW-0479">Metal-binding</keyword>
<name>A0A1I7SLM2_BURXY</name>
<dbReference type="WBParaSite" id="BXY_1395500.1">
    <property type="protein sequence ID" value="BXY_1395500.1"/>
    <property type="gene ID" value="BXY_1395500"/>
</dbReference>
<dbReference type="Proteomes" id="UP000095284">
    <property type="component" value="Unplaced"/>
</dbReference>
<evidence type="ECO:0000256" key="2">
    <source>
        <dbReference type="ARBA" id="ARBA00022837"/>
    </source>
</evidence>
<evidence type="ECO:0000256" key="3">
    <source>
        <dbReference type="SAM" id="MobiDB-lite"/>
    </source>
</evidence>
<accession>A0A1I7SLM2</accession>
<feature type="compositionally biased region" description="Low complexity" evidence="3">
    <location>
        <begin position="341"/>
        <end position="388"/>
    </location>
</feature>
<dbReference type="Pfam" id="PF17958">
    <property type="entry name" value="EF-hand_13"/>
    <property type="match status" value="1"/>
</dbReference>
<evidence type="ECO:0000256" key="1">
    <source>
        <dbReference type="ARBA" id="ARBA00022723"/>
    </source>
</evidence>
<dbReference type="Proteomes" id="UP000659654">
    <property type="component" value="Unassembled WGS sequence"/>
</dbReference>
<dbReference type="CDD" id="cd21504">
    <property type="entry name" value="PPP2R3A_B-like"/>
    <property type="match status" value="1"/>
</dbReference>
<dbReference type="GO" id="GO:0005509">
    <property type="term" value="F:calcium ion binding"/>
    <property type="evidence" value="ECO:0007669"/>
    <property type="project" value="InterPro"/>
</dbReference>
<dbReference type="PROSITE" id="PS00018">
    <property type="entry name" value="EF_HAND_1"/>
    <property type="match status" value="1"/>
</dbReference>
<dbReference type="GO" id="GO:0000159">
    <property type="term" value="C:protein phosphatase type 2A complex"/>
    <property type="evidence" value="ECO:0007669"/>
    <property type="project" value="TreeGrafter"/>
</dbReference>
<dbReference type="InterPro" id="IPR041534">
    <property type="entry name" value="EF-hand_13"/>
</dbReference>
<dbReference type="PANTHER" id="PTHR14095">
    <property type="entry name" value="PHOSPHATASE 2A REGULATORY SUBUNIT-RELATED"/>
    <property type="match status" value="1"/>
</dbReference>
<feature type="compositionally biased region" description="Acidic residues" evidence="3">
    <location>
        <begin position="510"/>
        <end position="549"/>
    </location>
</feature>
<dbReference type="Gene3D" id="1.10.238.10">
    <property type="entry name" value="EF-hand"/>
    <property type="match status" value="1"/>
</dbReference>
<feature type="region of interest" description="Disordered" evidence="3">
    <location>
        <begin position="500"/>
        <end position="678"/>
    </location>
</feature>
<keyword evidence="2" id="KW-0106">Calcium</keyword>
<protein>
    <submittedName>
        <fullName evidence="5">(pine wood nematode) hypothetical protein</fullName>
    </submittedName>
</protein>
<evidence type="ECO:0000313" key="7">
    <source>
        <dbReference type="Proteomes" id="UP000659654"/>
    </source>
</evidence>
<dbReference type="EMBL" id="CAJFDI010000006">
    <property type="protein sequence ID" value="CAD5234087.1"/>
    <property type="molecule type" value="Genomic_DNA"/>
</dbReference>
<dbReference type="FunFam" id="1.10.238.10:FF:000025">
    <property type="entry name" value="serine/threonine-protein phosphatase 2A regulatory subunit B'' subunit alpha"/>
    <property type="match status" value="1"/>
</dbReference>
<dbReference type="PANTHER" id="PTHR14095:SF0">
    <property type="entry name" value="MIP22305P"/>
    <property type="match status" value="1"/>
</dbReference>
<dbReference type="SMR" id="A0A1I7SLM2"/>
<feature type="region of interest" description="Disordered" evidence="3">
    <location>
        <begin position="1"/>
        <end position="39"/>
    </location>
</feature>
<gene>
    <name evidence="5" type="ORF">BXYJ_LOCUS14178</name>
</gene>
<evidence type="ECO:0000313" key="8">
    <source>
        <dbReference type="WBParaSite" id="BXY_1395500.1"/>
    </source>
</evidence>
<keyword evidence="7" id="KW-1185">Reference proteome</keyword>
<reference evidence="8" key="1">
    <citation type="submission" date="2016-11" db="UniProtKB">
        <authorList>
            <consortium name="WormBaseParasite"/>
        </authorList>
    </citation>
    <scope>IDENTIFICATION</scope>
</reference>
<dbReference type="OrthoDB" id="5586at2759"/>